<protein>
    <recommendedName>
        <fullName evidence="3">HTH tetR-type domain-containing protein</fullName>
    </recommendedName>
</protein>
<accession>A0A430A8B8</accession>
<proteinExistence type="predicted"/>
<feature type="DNA-binding region" description="H-T-H motif" evidence="2">
    <location>
        <begin position="27"/>
        <end position="46"/>
    </location>
</feature>
<dbReference type="OrthoDB" id="9780939at2"/>
<dbReference type="SUPFAM" id="SSF46689">
    <property type="entry name" value="Homeodomain-like"/>
    <property type="match status" value="1"/>
</dbReference>
<dbReference type="GO" id="GO:0003677">
    <property type="term" value="F:DNA binding"/>
    <property type="evidence" value="ECO:0007669"/>
    <property type="project" value="UniProtKB-UniRule"/>
</dbReference>
<evidence type="ECO:0000259" key="3">
    <source>
        <dbReference type="PROSITE" id="PS50977"/>
    </source>
</evidence>
<keyword evidence="5" id="KW-1185">Reference proteome</keyword>
<feature type="domain" description="HTH tetR-type" evidence="3">
    <location>
        <begin position="5"/>
        <end position="64"/>
    </location>
</feature>
<comment type="caution">
    <text evidence="4">The sequence shown here is derived from an EMBL/GenBank/DDBJ whole genome shotgun (WGS) entry which is preliminary data.</text>
</comment>
<dbReference type="RefSeq" id="WP_126831582.1">
    <property type="nucleotide sequence ID" value="NZ_CBCRYB010000001.1"/>
</dbReference>
<dbReference type="Gene3D" id="1.10.357.10">
    <property type="entry name" value="Tetracycline Repressor, domain 2"/>
    <property type="match status" value="1"/>
</dbReference>
<evidence type="ECO:0000256" key="1">
    <source>
        <dbReference type="ARBA" id="ARBA00023125"/>
    </source>
</evidence>
<dbReference type="InterPro" id="IPR041479">
    <property type="entry name" value="TetR_CgmR_C"/>
</dbReference>
<sequence length="176" mass="19857">MKKTEIKKQRIFDATESLINEHGGDFSLEMVAKKAEVSKGGLLYYFPTKESLLTALALAIHEEFTAGLIDKAEKSEGSGRWTRALVDSLIEDMNSGMKLNVAVRANMMIDNQLIEKVQSDYEKIQMRVENDGIDPINGTIVRLTMQGLYHAMWFDVAPLGKQETLKVIERLHTLIK</sequence>
<evidence type="ECO:0000313" key="4">
    <source>
        <dbReference type="EMBL" id="RSU03373.1"/>
    </source>
</evidence>
<dbReference type="Proteomes" id="UP000287101">
    <property type="component" value="Unassembled WGS sequence"/>
</dbReference>
<name>A0A430A8B8_9ENTE</name>
<dbReference type="AlphaFoldDB" id="A0A430A8B8"/>
<gene>
    <name evidence="4" type="ORF">CBF31_06580</name>
</gene>
<dbReference type="PROSITE" id="PS50977">
    <property type="entry name" value="HTH_TETR_2"/>
    <property type="match status" value="1"/>
</dbReference>
<evidence type="ECO:0000313" key="5">
    <source>
        <dbReference type="Proteomes" id="UP000287101"/>
    </source>
</evidence>
<dbReference type="InterPro" id="IPR001647">
    <property type="entry name" value="HTH_TetR"/>
</dbReference>
<dbReference type="Pfam" id="PF17937">
    <property type="entry name" value="TetR_C_28"/>
    <property type="match status" value="1"/>
</dbReference>
<evidence type="ECO:0000256" key="2">
    <source>
        <dbReference type="PROSITE-ProRule" id="PRU00335"/>
    </source>
</evidence>
<dbReference type="Pfam" id="PF00440">
    <property type="entry name" value="TetR_N"/>
    <property type="match status" value="1"/>
</dbReference>
<organism evidence="4 5">
    <name type="scientific">Vagococcus fessus</name>
    <dbReference type="NCBI Taxonomy" id="120370"/>
    <lineage>
        <taxon>Bacteria</taxon>
        <taxon>Bacillati</taxon>
        <taxon>Bacillota</taxon>
        <taxon>Bacilli</taxon>
        <taxon>Lactobacillales</taxon>
        <taxon>Enterococcaceae</taxon>
        <taxon>Vagococcus</taxon>
    </lineage>
</organism>
<keyword evidence="1 2" id="KW-0238">DNA-binding</keyword>
<dbReference type="InterPro" id="IPR009057">
    <property type="entry name" value="Homeodomain-like_sf"/>
</dbReference>
<dbReference type="EMBL" id="NGJY01000002">
    <property type="protein sequence ID" value="RSU03373.1"/>
    <property type="molecule type" value="Genomic_DNA"/>
</dbReference>
<dbReference type="PRINTS" id="PR00455">
    <property type="entry name" value="HTHTETR"/>
</dbReference>
<reference evidence="4 5" key="1">
    <citation type="submission" date="2017-05" db="EMBL/GenBank/DDBJ databases">
        <title>Vagococcus spp. assemblies.</title>
        <authorList>
            <person name="Gulvik C.A."/>
        </authorList>
    </citation>
    <scope>NUCLEOTIDE SEQUENCE [LARGE SCALE GENOMIC DNA]</scope>
    <source>
        <strain evidence="4 5">CCUG 41755</strain>
    </source>
</reference>